<name>A0A0G4J7H2_PLABS</name>
<evidence type="ECO:0000313" key="6">
    <source>
        <dbReference type="EMBL" id="SPQ95548.1"/>
    </source>
</evidence>
<dbReference type="Gene3D" id="2.130.10.10">
    <property type="entry name" value="YVTN repeat-like/Quinoprotein amine dehydrogenase"/>
    <property type="match status" value="3"/>
</dbReference>
<dbReference type="Proteomes" id="UP000039324">
    <property type="component" value="Unassembled WGS sequence"/>
</dbReference>
<dbReference type="SUPFAM" id="SSF50978">
    <property type="entry name" value="WD40 repeat-like"/>
    <property type="match status" value="2"/>
</dbReference>
<evidence type="ECO:0000256" key="3">
    <source>
        <dbReference type="PROSITE-ProRule" id="PRU00221"/>
    </source>
</evidence>
<evidence type="ECO:0000256" key="1">
    <source>
        <dbReference type="ARBA" id="ARBA00022574"/>
    </source>
</evidence>
<evidence type="ECO:0000313" key="5">
    <source>
        <dbReference type="EMBL" id="CEP03309.1"/>
    </source>
</evidence>
<evidence type="ECO:0000313" key="8">
    <source>
        <dbReference type="Proteomes" id="UP000290189"/>
    </source>
</evidence>
<geneLocation type="mitochondrion" evidence="6"/>
<feature type="repeat" description="WD" evidence="3">
    <location>
        <begin position="188"/>
        <end position="229"/>
    </location>
</feature>
<dbReference type="SMART" id="SM00320">
    <property type="entry name" value="WD40"/>
    <property type="match status" value="4"/>
</dbReference>
<keyword evidence="7" id="KW-1185">Reference proteome</keyword>
<evidence type="ECO:0000313" key="7">
    <source>
        <dbReference type="Proteomes" id="UP000039324"/>
    </source>
</evidence>
<dbReference type="InterPro" id="IPR001680">
    <property type="entry name" value="WD40_rpt"/>
</dbReference>
<dbReference type="InterPro" id="IPR015943">
    <property type="entry name" value="WD40/YVTN_repeat-like_dom_sf"/>
</dbReference>
<reference evidence="5 7" key="1">
    <citation type="submission" date="2015-02" db="EMBL/GenBank/DDBJ databases">
        <authorList>
            <person name="Chooi Y.-H."/>
        </authorList>
    </citation>
    <scope>NUCLEOTIDE SEQUENCE [LARGE SCALE GENOMIC DNA]</scope>
    <source>
        <strain evidence="5">E3</strain>
    </source>
</reference>
<dbReference type="EMBL" id="CDSF01000144">
    <property type="protein sequence ID" value="CEP03309.1"/>
    <property type="molecule type" value="Genomic_DNA"/>
</dbReference>
<feature type="compositionally biased region" description="Low complexity" evidence="4">
    <location>
        <begin position="861"/>
        <end position="873"/>
    </location>
</feature>
<evidence type="ECO:0000256" key="4">
    <source>
        <dbReference type="SAM" id="MobiDB-lite"/>
    </source>
</evidence>
<gene>
    <name evidence="5" type="ORF">PBRA_003068</name>
    <name evidence="6" type="ORF">PLBR_LOCUS2763</name>
</gene>
<accession>A0A0G4J7H2</accession>
<feature type="region of interest" description="Disordered" evidence="4">
    <location>
        <begin position="794"/>
        <end position="813"/>
    </location>
</feature>
<keyword evidence="2" id="KW-0677">Repeat</keyword>
<evidence type="ECO:0000256" key="2">
    <source>
        <dbReference type="ARBA" id="ARBA00022737"/>
    </source>
</evidence>
<dbReference type="Proteomes" id="UP000290189">
    <property type="component" value="Unassembled WGS sequence"/>
</dbReference>
<reference evidence="6 8" key="2">
    <citation type="submission" date="2018-03" db="EMBL/GenBank/DDBJ databases">
        <authorList>
            <person name="Fogelqvist J."/>
        </authorList>
    </citation>
    <scope>NUCLEOTIDE SEQUENCE [LARGE SCALE GENOMIC DNA]</scope>
</reference>
<dbReference type="PROSITE" id="PS50082">
    <property type="entry name" value="WD_REPEATS_2"/>
    <property type="match status" value="1"/>
</dbReference>
<keyword evidence="1 3" id="KW-0853">WD repeat</keyword>
<proteinExistence type="predicted"/>
<sequence>MASWAAVLRPGRREPIAANNNYALDLPPNQQQPVPTPRRTYDAVHSARCQSGRRLFQRMSVEAMAELERKFHELGDTVDVAELASFVNEPADRESVRMAFADIDTGNRGRIAWDDVVAYVLASAPAPPTSAKCTRYRTSTDCVDCRVHRLPVAVLQPCQDLNRLVSFDRNSTTVNLFSRDLRLRSTVTNAHAGELLSVDYVPGHEFLATSGADKTLCFWRFDEDDYVWQASQRWTLPRSQTAIRYCFGNLHSASSTGTVTTWSVARAERRAAFEVGSPVLHIGSWQDLLVVSAMDSSVSLWDAGHGEMRRVRVLRGASHAPVTATTCSARTQLLISTPAKGPASIWDVRCGSSRPVGMVTLESKRQSSGLVGVVDIPMTLEVGVADSTGGTGLFDLRRMAVVQQWSSWSAGLPRITAVAVVPGTSDLVVGGTRLVRYSRLDTTDSGTTSADDHGPILAVGYLFDVLEFVIVFASGYVALNALTGHRLRSMPAFLDDDDPDCGWNVLPGAQAACASVDTSKSSFWVGRSDGTLARIPTRSVAASLAESQGAVQAPRSGRHTAPVTMVAVDQASGAVASYSNASRTLFVHHGDEARQREDMYAVALAAGADLVLVANGTGGIEIYLTADLSLRSTLSSPSSCPIQAMAIVANGHMIVGGDDAGSVFLWKVPSSRTVKPTPPVWSRMDPTASSVTAICVDGSSLFCGDAAGLVQCADLRGLDVVDRYHRRTWTTEPIRGLMVCRQEDPGHPVLLAWTASIVIMADAGTGEALCRLDPDAARPTETWAFHPDIAAHRQTRRDPQAVVAGRSGRPSSGIANVVENDVQEAGQSTCAVHEAAHPGRHLSARDSRRRLHRPLHHHPRSASSSLHLPPASSKRASRIATAASRLESVMTFLEGHPHGSRR</sequence>
<dbReference type="InterPro" id="IPR036322">
    <property type="entry name" value="WD40_repeat_dom_sf"/>
</dbReference>
<dbReference type="InterPro" id="IPR050505">
    <property type="entry name" value="WDR55/POC1"/>
</dbReference>
<protein>
    <submittedName>
        <fullName evidence="5">Uncharacterized protein</fullName>
    </submittedName>
</protein>
<dbReference type="PANTHER" id="PTHR44019">
    <property type="entry name" value="WD REPEAT-CONTAINING PROTEIN 55"/>
    <property type="match status" value="1"/>
</dbReference>
<organism evidence="5 7">
    <name type="scientific">Plasmodiophora brassicae</name>
    <name type="common">Clubroot disease agent</name>
    <dbReference type="NCBI Taxonomy" id="37360"/>
    <lineage>
        <taxon>Eukaryota</taxon>
        <taxon>Sar</taxon>
        <taxon>Rhizaria</taxon>
        <taxon>Endomyxa</taxon>
        <taxon>Phytomyxea</taxon>
        <taxon>Plasmodiophorida</taxon>
        <taxon>Plasmodiophoridae</taxon>
        <taxon>Plasmodiophora</taxon>
    </lineage>
</organism>
<dbReference type="PANTHER" id="PTHR44019:SF8">
    <property type="entry name" value="POC1 CENTRIOLAR PROTEIN HOMOLOG"/>
    <property type="match status" value="1"/>
</dbReference>
<dbReference type="AlphaFoldDB" id="A0A0G4J7H2"/>
<feature type="region of interest" description="Disordered" evidence="4">
    <location>
        <begin position="854"/>
        <end position="878"/>
    </location>
</feature>
<dbReference type="EMBL" id="OVEO01000004">
    <property type="protein sequence ID" value="SPQ95548.1"/>
    <property type="molecule type" value="Genomic_DNA"/>
</dbReference>
<keyword evidence="6" id="KW-0496">Mitochondrion</keyword>